<dbReference type="InterPro" id="IPR042100">
    <property type="entry name" value="Bug_dom1"/>
</dbReference>
<dbReference type="AlphaFoldDB" id="A0A916IXG8"/>
<dbReference type="Gene3D" id="3.40.190.10">
    <property type="entry name" value="Periplasmic binding protein-like II"/>
    <property type="match status" value="1"/>
</dbReference>
<feature type="signal peptide" evidence="2">
    <location>
        <begin position="1"/>
        <end position="27"/>
    </location>
</feature>
<dbReference type="SUPFAM" id="SSF53850">
    <property type="entry name" value="Periplasmic binding protein-like II"/>
    <property type="match status" value="1"/>
</dbReference>
<gene>
    <name evidence="3" type="ORF">LMG31506_04526</name>
</gene>
<accession>A0A916IXG8</accession>
<dbReference type="PANTHER" id="PTHR42928">
    <property type="entry name" value="TRICARBOXYLATE-BINDING PROTEIN"/>
    <property type="match status" value="1"/>
</dbReference>
<dbReference type="PIRSF" id="PIRSF017082">
    <property type="entry name" value="YflP"/>
    <property type="match status" value="1"/>
</dbReference>
<evidence type="ECO:0000256" key="1">
    <source>
        <dbReference type="ARBA" id="ARBA00006987"/>
    </source>
</evidence>
<protein>
    <recommendedName>
        <fullName evidence="5">Tripartite tricarboxylate transporter substrate binding protein</fullName>
    </recommendedName>
</protein>
<keyword evidence="2" id="KW-0732">Signal</keyword>
<evidence type="ECO:0008006" key="5">
    <source>
        <dbReference type="Google" id="ProtNLM"/>
    </source>
</evidence>
<evidence type="ECO:0000313" key="4">
    <source>
        <dbReference type="Proteomes" id="UP000672934"/>
    </source>
</evidence>
<keyword evidence="4" id="KW-1185">Reference proteome</keyword>
<dbReference type="RefSeq" id="WP_211949426.1">
    <property type="nucleotide sequence ID" value="NZ_CAJPUY010000018.1"/>
</dbReference>
<feature type="chain" id="PRO_5036881042" description="Tripartite tricarboxylate transporter substrate binding protein" evidence="2">
    <location>
        <begin position="28"/>
        <end position="331"/>
    </location>
</feature>
<dbReference type="PANTHER" id="PTHR42928:SF5">
    <property type="entry name" value="BLR1237 PROTEIN"/>
    <property type="match status" value="1"/>
</dbReference>
<organism evidence="3 4">
    <name type="scientific">Cupriavidus yeoncheonensis</name>
    <dbReference type="NCBI Taxonomy" id="1462994"/>
    <lineage>
        <taxon>Bacteria</taxon>
        <taxon>Pseudomonadati</taxon>
        <taxon>Pseudomonadota</taxon>
        <taxon>Betaproteobacteria</taxon>
        <taxon>Burkholderiales</taxon>
        <taxon>Burkholderiaceae</taxon>
        <taxon>Cupriavidus</taxon>
    </lineage>
</organism>
<dbReference type="EMBL" id="CAJPUY010000018">
    <property type="protein sequence ID" value="CAG2152064.1"/>
    <property type="molecule type" value="Genomic_DNA"/>
</dbReference>
<comment type="similarity">
    <text evidence="1">Belongs to the UPF0065 (bug) family.</text>
</comment>
<dbReference type="CDD" id="cd13578">
    <property type="entry name" value="PBP2_Bug27"/>
    <property type="match status" value="1"/>
</dbReference>
<dbReference type="Pfam" id="PF03401">
    <property type="entry name" value="TctC"/>
    <property type="match status" value="1"/>
</dbReference>
<reference evidence="3" key="1">
    <citation type="submission" date="2021-03" db="EMBL/GenBank/DDBJ databases">
        <authorList>
            <person name="Peeters C."/>
        </authorList>
    </citation>
    <scope>NUCLEOTIDE SEQUENCE</scope>
    <source>
        <strain evidence="3">LMG 31506</strain>
    </source>
</reference>
<proteinExistence type="inferred from homology"/>
<name>A0A916IXG8_9BURK</name>
<dbReference type="Proteomes" id="UP000672934">
    <property type="component" value="Unassembled WGS sequence"/>
</dbReference>
<dbReference type="InterPro" id="IPR005064">
    <property type="entry name" value="BUG"/>
</dbReference>
<evidence type="ECO:0000256" key="2">
    <source>
        <dbReference type="SAM" id="SignalP"/>
    </source>
</evidence>
<comment type="caution">
    <text evidence="3">The sequence shown here is derived from an EMBL/GenBank/DDBJ whole genome shotgun (WGS) entry which is preliminary data.</text>
</comment>
<dbReference type="Gene3D" id="3.40.190.150">
    <property type="entry name" value="Bordetella uptake gene, domain 1"/>
    <property type="match status" value="1"/>
</dbReference>
<sequence length="331" mass="34858">MSRISQSARTALAGLLAAASFAMPAPAAAQASYPAQKPITLVVPFAPGGGNDILARLVAPKMSKLLGQTIVIENKPGAGGNLGTDYVAHAAPDGYTLVIASSQVTMNPFLGTKVPFRIERDFEPVGRIASVPIMLVVNAGQPFRTLKDFIGYTHANPGKISYSSPGNGTPQHLAGEVFARLNKTELLHVPYKGTGPSITDLMGGQVQASFATFASVIQYVRAGKLRALGIAGSKRTTLMPELPTFAEAGLAGYDAELWYSLLAPAQTPRTVVDKVNAALVAALRSPEVTAQLAQQGFEPQPSSPAELKAYIGKELQRWQRVIEGNGIKVAL</sequence>
<evidence type="ECO:0000313" key="3">
    <source>
        <dbReference type="EMBL" id="CAG2152064.1"/>
    </source>
</evidence>